<dbReference type="Gene3D" id="2.60.40.150">
    <property type="entry name" value="C2 domain"/>
    <property type="match status" value="1"/>
</dbReference>
<evidence type="ECO:0000259" key="1">
    <source>
        <dbReference type="PROSITE" id="PS50004"/>
    </source>
</evidence>
<evidence type="ECO:0000313" key="2">
    <source>
        <dbReference type="EMBL" id="PON96610.1"/>
    </source>
</evidence>
<keyword evidence="3" id="KW-1185">Reference proteome</keyword>
<sequence length="288" mass="30873">MQYRPMEITIISAKGLKRVKHLSKMDVYVVVSLSGGPQIAQKTPVDKESGPNPNWNFPMNFNIDEEEAQRGRLVLNFNVKCHRKLHSDKDIGEVNVPVKELLDNGGDGRFHKYVTYQLRKPNGKQRGELNLSYKFANQFLETTSSIKVDNNNNNNQVPVVTAYYPANGSGYSGNYCQTLGPPMGYHFQGGNPGLQSNSGSGSGYPGYHNPVFGYGYYSQLVKPQRPAGNSEVDAAFLSGVLGGLLVGDVLAANPPAAAAAAGGGYDFVGGFDAAGYEAAAHNGVGGGY</sequence>
<dbReference type="AlphaFoldDB" id="A0A2P5FFN9"/>
<organism evidence="2 3">
    <name type="scientific">Trema orientale</name>
    <name type="common">Charcoal tree</name>
    <name type="synonym">Celtis orientalis</name>
    <dbReference type="NCBI Taxonomy" id="63057"/>
    <lineage>
        <taxon>Eukaryota</taxon>
        <taxon>Viridiplantae</taxon>
        <taxon>Streptophyta</taxon>
        <taxon>Embryophyta</taxon>
        <taxon>Tracheophyta</taxon>
        <taxon>Spermatophyta</taxon>
        <taxon>Magnoliopsida</taxon>
        <taxon>eudicotyledons</taxon>
        <taxon>Gunneridae</taxon>
        <taxon>Pentapetalae</taxon>
        <taxon>rosids</taxon>
        <taxon>fabids</taxon>
        <taxon>Rosales</taxon>
        <taxon>Cannabaceae</taxon>
        <taxon>Trema</taxon>
    </lineage>
</organism>
<dbReference type="Proteomes" id="UP000237000">
    <property type="component" value="Unassembled WGS sequence"/>
</dbReference>
<dbReference type="CDD" id="cd04051">
    <property type="entry name" value="C2_SRC2_like"/>
    <property type="match status" value="1"/>
</dbReference>
<reference evidence="3" key="1">
    <citation type="submission" date="2016-06" db="EMBL/GenBank/DDBJ databases">
        <title>Parallel loss of symbiosis genes in relatives of nitrogen-fixing non-legume Parasponia.</title>
        <authorList>
            <person name="Van Velzen R."/>
            <person name="Holmer R."/>
            <person name="Bu F."/>
            <person name="Rutten L."/>
            <person name="Van Zeijl A."/>
            <person name="Liu W."/>
            <person name="Santuari L."/>
            <person name="Cao Q."/>
            <person name="Sharma T."/>
            <person name="Shen D."/>
            <person name="Roswanjaya Y."/>
            <person name="Wardhani T."/>
            <person name="Kalhor M.S."/>
            <person name="Jansen J."/>
            <person name="Van den Hoogen J."/>
            <person name="Gungor B."/>
            <person name="Hartog M."/>
            <person name="Hontelez J."/>
            <person name="Verver J."/>
            <person name="Yang W.-C."/>
            <person name="Schijlen E."/>
            <person name="Repin R."/>
            <person name="Schilthuizen M."/>
            <person name="Schranz E."/>
            <person name="Heidstra R."/>
            <person name="Miyata K."/>
            <person name="Fedorova E."/>
            <person name="Kohlen W."/>
            <person name="Bisseling T."/>
            <person name="Smit S."/>
            <person name="Geurts R."/>
        </authorList>
    </citation>
    <scope>NUCLEOTIDE SEQUENCE [LARGE SCALE GENOMIC DNA]</scope>
    <source>
        <strain evidence="3">cv. RG33-2</strain>
    </source>
</reference>
<dbReference type="PANTHER" id="PTHR32246">
    <property type="entry name" value="INGRESSION PROTEIN FIC1"/>
    <property type="match status" value="1"/>
</dbReference>
<dbReference type="InterPro" id="IPR044750">
    <property type="entry name" value="C2_SRC2/BAP"/>
</dbReference>
<evidence type="ECO:0000313" key="3">
    <source>
        <dbReference type="Proteomes" id="UP000237000"/>
    </source>
</evidence>
<dbReference type="GO" id="GO:0006952">
    <property type="term" value="P:defense response"/>
    <property type="evidence" value="ECO:0007669"/>
    <property type="project" value="InterPro"/>
</dbReference>
<dbReference type="InParanoid" id="A0A2P5FFN9"/>
<accession>A0A2P5FFN9</accession>
<comment type="caution">
    <text evidence="2">The sequence shown here is derived from an EMBL/GenBank/DDBJ whole genome shotgun (WGS) entry which is preliminary data.</text>
</comment>
<name>A0A2P5FFN9_TREOI</name>
<dbReference type="OrthoDB" id="270970at2759"/>
<protein>
    <submittedName>
        <fullName evidence="2">C2 domain containing protein</fullName>
    </submittedName>
</protein>
<dbReference type="EMBL" id="JXTC01000037">
    <property type="protein sequence ID" value="PON96610.1"/>
    <property type="molecule type" value="Genomic_DNA"/>
</dbReference>
<dbReference type="InterPro" id="IPR035892">
    <property type="entry name" value="C2_domain_sf"/>
</dbReference>
<dbReference type="SUPFAM" id="SSF49562">
    <property type="entry name" value="C2 domain (Calcium/lipid-binding domain, CaLB)"/>
    <property type="match status" value="1"/>
</dbReference>
<gene>
    <name evidence="2" type="ORF">TorRG33x02_075910</name>
</gene>
<dbReference type="InterPro" id="IPR000008">
    <property type="entry name" value="C2_dom"/>
</dbReference>
<dbReference type="Pfam" id="PF00168">
    <property type="entry name" value="C2"/>
    <property type="match status" value="1"/>
</dbReference>
<dbReference type="SMART" id="SM00239">
    <property type="entry name" value="C2"/>
    <property type="match status" value="1"/>
</dbReference>
<proteinExistence type="predicted"/>
<dbReference type="PROSITE" id="PS50004">
    <property type="entry name" value="C2"/>
    <property type="match status" value="1"/>
</dbReference>
<feature type="domain" description="C2" evidence="1">
    <location>
        <begin position="1"/>
        <end position="111"/>
    </location>
</feature>
<dbReference type="PANTHER" id="PTHR32246:SF129">
    <property type="entry name" value="PROTEIN SRC2-LIKE"/>
    <property type="match status" value="1"/>
</dbReference>